<gene>
    <name evidence="2" type="ORF">NDU88_008799</name>
</gene>
<dbReference type="Proteomes" id="UP001066276">
    <property type="component" value="Chromosome 9"/>
</dbReference>
<evidence type="ECO:0000313" key="3">
    <source>
        <dbReference type="Proteomes" id="UP001066276"/>
    </source>
</evidence>
<keyword evidence="3" id="KW-1185">Reference proteome</keyword>
<dbReference type="EMBL" id="JANPWB010000013">
    <property type="protein sequence ID" value="KAJ1111475.1"/>
    <property type="molecule type" value="Genomic_DNA"/>
</dbReference>
<reference evidence="2" key="1">
    <citation type="journal article" date="2022" name="bioRxiv">
        <title>Sequencing and chromosome-scale assembly of the giantPleurodeles waltlgenome.</title>
        <authorList>
            <person name="Brown T."/>
            <person name="Elewa A."/>
            <person name="Iarovenko S."/>
            <person name="Subramanian E."/>
            <person name="Araus A.J."/>
            <person name="Petzold A."/>
            <person name="Susuki M."/>
            <person name="Suzuki K.-i.T."/>
            <person name="Hayashi T."/>
            <person name="Toyoda A."/>
            <person name="Oliveira C."/>
            <person name="Osipova E."/>
            <person name="Leigh N.D."/>
            <person name="Simon A."/>
            <person name="Yun M.H."/>
        </authorList>
    </citation>
    <scope>NUCLEOTIDE SEQUENCE</scope>
    <source>
        <strain evidence="2">20211129_DDA</strain>
        <tissue evidence="2">Liver</tissue>
    </source>
</reference>
<sequence>MNGHCNRASIAAVTRPNPEPMKPCPGGTAARTDEQEVTSELDIQVTKTEIGREAERKVCVSDKPEEDVLTVTVARVTPGIEG</sequence>
<protein>
    <submittedName>
        <fullName evidence="2">Uncharacterized protein</fullName>
    </submittedName>
</protein>
<name>A0AAV7N9F9_PLEWA</name>
<feature type="region of interest" description="Disordered" evidence="1">
    <location>
        <begin position="1"/>
        <end position="40"/>
    </location>
</feature>
<organism evidence="2 3">
    <name type="scientific">Pleurodeles waltl</name>
    <name type="common">Iberian ribbed newt</name>
    <dbReference type="NCBI Taxonomy" id="8319"/>
    <lineage>
        <taxon>Eukaryota</taxon>
        <taxon>Metazoa</taxon>
        <taxon>Chordata</taxon>
        <taxon>Craniata</taxon>
        <taxon>Vertebrata</taxon>
        <taxon>Euteleostomi</taxon>
        <taxon>Amphibia</taxon>
        <taxon>Batrachia</taxon>
        <taxon>Caudata</taxon>
        <taxon>Salamandroidea</taxon>
        <taxon>Salamandridae</taxon>
        <taxon>Pleurodelinae</taxon>
        <taxon>Pleurodeles</taxon>
    </lineage>
</organism>
<evidence type="ECO:0000256" key="1">
    <source>
        <dbReference type="SAM" id="MobiDB-lite"/>
    </source>
</evidence>
<dbReference type="AlphaFoldDB" id="A0AAV7N9F9"/>
<evidence type="ECO:0000313" key="2">
    <source>
        <dbReference type="EMBL" id="KAJ1111475.1"/>
    </source>
</evidence>
<proteinExistence type="predicted"/>
<comment type="caution">
    <text evidence="2">The sequence shown here is derived from an EMBL/GenBank/DDBJ whole genome shotgun (WGS) entry which is preliminary data.</text>
</comment>
<accession>A0AAV7N9F9</accession>